<gene>
    <name evidence="1" type="ORF">NCTC13159_01605</name>
</gene>
<dbReference type="SUPFAM" id="SSF49354">
    <property type="entry name" value="PapD-like"/>
    <property type="match status" value="1"/>
</dbReference>
<comment type="caution">
    <text evidence="1">The sequence shown here is derived from an EMBL/GenBank/DDBJ whole genome shotgun (WGS) entry which is preliminary data.</text>
</comment>
<evidence type="ECO:0000313" key="1">
    <source>
        <dbReference type="EMBL" id="SUA90126.1"/>
    </source>
</evidence>
<dbReference type="InterPro" id="IPR008962">
    <property type="entry name" value="PapD-like_sf"/>
</dbReference>
<name>A0AAJ5CZV2_PANPU</name>
<dbReference type="EMBL" id="UGSJ01000001">
    <property type="protein sequence ID" value="SUA90126.1"/>
    <property type="molecule type" value="Genomic_DNA"/>
</dbReference>
<sequence length="268" mass="28502">MTFPSLPFFASLEIMLIPISKGCVANALIGASLFALSAVCSTAQANMLISPMSSSIDTKVSSASQLRVHSRSDATQYVKVVVKRVINPATAQETEEDAPRSGEAAVTVSPSKFALPAGGSRLVRVIALGTPAKEELYRVNFEPVAPDADEEHGPTEKIASNVDFALVWAPLIRVLPGVRSPSMTVSGNTLKNTGNVRLAVLEAAACESDASDAKCDWKSVERSVYPGQTLELPHSVKKPVWQLKYRLDGSADVHQNTVHGNTVEMSGA</sequence>
<dbReference type="InterPro" id="IPR013783">
    <property type="entry name" value="Ig-like_fold"/>
</dbReference>
<dbReference type="Gene3D" id="2.60.40.3970">
    <property type="match status" value="1"/>
</dbReference>
<dbReference type="AlphaFoldDB" id="A0AAJ5CZV2"/>
<evidence type="ECO:0000313" key="2">
    <source>
        <dbReference type="Proteomes" id="UP000254589"/>
    </source>
</evidence>
<dbReference type="Gene3D" id="2.60.40.10">
    <property type="entry name" value="Immunoglobulins"/>
    <property type="match status" value="1"/>
</dbReference>
<accession>A0AAJ5CZV2</accession>
<organism evidence="1 2">
    <name type="scientific">Pandoraea pulmonicola</name>
    <dbReference type="NCBI Taxonomy" id="93221"/>
    <lineage>
        <taxon>Bacteria</taxon>
        <taxon>Pseudomonadati</taxon>
        <taxon>Pseudomonadota</taxon>
        <taxon>Betaproteobacteria</taxon>
        <taxon>Burkholderiales</taxon>
        <taxon>Burkholderiaceae</taxon>
        <taxon>Pandoraea</taxon>
    </lineage>
</organism>
<reference evidence="1 2" key="1">
    <citation type="submission" date="2018-06" db="EMBL/GenBank/DDBJ databases">
        <authorList>
            <consortium name="Pathogen Informatics"/>
            <person name="Doyle S."/>
        </authorList>
    </citation>
    <scope>NUCLEOTIDE SEQUENCE [LARGE SCALE GENOMIC DNA]</scope>
    <source>
        <strain evidence="1 2">NCTC13159</strain>
    </source>
</reference>
<dbReference type="Proteomes" id="UP000254589">
    <property type="component" value="Unassembled WGS sequence"/>
</dbReference>
<proteinExistence type="predicted"/>
<protein>
    <submittedName>
        <fullName evidence="1">Fimbrial protein TcfA</fullName>
    </submittedName>
</protein>